<evidence type="ECO:0000256" key="1">
    <source>
        <dbReference type="ARBA" id="ARBA00023125"/>
    </source>
</evidence>
<dbReference type="InterPro" id="IPR050807">
    <property type="entry name" value="TransReg_Diox_bact_type"/>
</dbReference>
<reference evidence="3 4" key="1">
    <citation type="submission" date="2022-05" db="EMBL/GenBank/DDBJ databases">
        <title>Genome Sequencing of Bee-Associated Microbes.</title>
        <authorList>
            <person name="Dunlap C."/>
        </authorList>
    </citation>
    <scope>NUCLEOTIDE SEQUENCE [LARGE SCALE GENOMIC DNA]</scope>
    <source>
        <strain evidence="3 4">NRRL B-04010</strain>
    </source>
</reference>
<evidence type="ECO:0000313" key="3">
    <source>
        <dbReference type="EMBL" id="MCY9765165.1"/>
    </source>
</evidence>
<keyword evidence="1" id="KW-0238">DNA-binding</keyword>
<dbReference type="Gene3D" id="1.10.260.40">
    <property type="entry name" value="lambda repressor-like DNA-binding domains"/>
    <property type="match status" value="1"/>
</dbReference>
<dbReference type="Proteomes" id="UP001527181">
    <property type="component" value="Unassembled WGS sequence"/>
</dbReference>
<dbReference type="PANTHER" id="PTHR46797">
    <property type="entry name" value="HTH-TYPE TRANSCRIPTIONAL REGULATOR"/>
    <property type="match status" value="1"/>
</dbReference>
<sequence length="75" mass="8555">MTRDIGKNITKLREERGWSRYRLAVNSGVSFSYINALEENEHSPSIEVLDKIAFGLGVELFQLIETIDEGEIINK</sequence>
<protein>
    <submittedName>
        <fullName evidence="3">Helix-turn-helix domain-containing protein</fullName>
    </submittedName>
</protein>
<dbReference type="Pfam" id="PF01381">
    <property type="entry name" value="HTH_3"/>
    <property type="match status" value="1"/>
</dbReference>
<dbReference type="SMART" id="SM00530">
    <property type="entry name" value="HTH_XRE"/>
    <property type="match status" value="1"/>
</dbReference>
<dbReference type="PANTHER" id="PTHR46797:SF1">
    <property type="entry name" value="METHYLPHOSPHONATE SYNTHASE"/>
    <property type="match status" value="1"/>
</dbReference>
<proteinExistence type="predicted"/>
<comment type="caution">
    <text evidence="3">The sequence shown here is derived from an EMBL/GenBank/DDBJ whole genome shotgun (WGS) entry which is preliminary data.</text>
</comment>
<dbReference type="InterPro" id="IPR010982">
    <property type="entry name" value="Lambda_DNA-bd_dom_sf"/>
</dbReference>
<organism evidence="3 4">
    <name type="scientific">Paenibacillus alvei</name>
    <name type="common">Bacillus alvei</name>
    <dbReference type="NCBI Taxonomy" id="44250"/>
    <lineage>
        <taxon>Bacteria</taxon>
        <taxon>Bacillati</taxon>
        <taxon>Bacillota</taxon>
        <taxon>Bacilli</taxon>
        <taxon>Bacillales</taxon>
        <taxon>Paenibacillaceae</taxon>
        <taxon>Paenibacillus</taxon>
    </lineage>
</organism>
<dbReference type="PROSITE" id="PS50943">
    <property type="entry name" value="HTH_CROC1"/>
    <property type="match status" value="1"/>
</dbReference>
<dbReference type="EMBL" id="JAMDNP010000199">
    <property type="protein sequence ID" value="MCY9765165.1"/>
    <property type="molecule type" value="Genomic_DNA"/>
</dbReference>
<dbReference type="SUPFAM" id="SSF47413">
    <property type="entry name" value="lambda repressor-like DNA-binding domains"/>
    <property type="match status" value="1"/>
</dbReference>
<evidence type="ECO:0000313" key="4">
    <source>
        <dbReference type="Proteomes" id="UP001527181"/>
    </source>
</evidence>
<gene>
    <name evidence="3" type="ORF">M5X12_32220</name>
</gene>
<keyword evidence="4" id="KW-1185">Reference proteome</keyword>
<name>A0ABT4H855_PAEAL</name>
<dbReference type="InterPro" id="IPR001387">
    <property type="entry name" value="Cro/C1-type_HTH"/>
</dbReference>
<dbReference type="CDD" id="cd00093">
    <property type="entry name" value="HTH_XRE"/>
    <property type="match status" value="1"/>
</dbReference>
<evidence type="ECO:0000259" key="2">
    <source>
        <dbReference type="PROSITE" id="PS50943"/>
    </source>
</evidence>
<dbReference type="RefSeq" id="WP_268600909.1">
    <property type="nucleotide sequence ID" value="NZ_JAMDNP010000199.1"/>
</dbReference>
<accession>A0ABT4H855</accession>
<feature type="domain" description="HTH cro/C1-type" evidence="2">
    <location>
        <begin position="9"/>
        <end position="63"/>
    </location>
</feature>